<evidence type="ECO:0000256" key="1">
    <source>
        <dbReference type="SAM" id="MobiDB-lite"/>
    </source>
</evidence>
<feature type="compositionally biased region" description="Polar residues" evidence="1">
    <location>
        <begin position="41"/>
        <end position="50"/>
    </location>
</feature>
<dbReference type="RefSeq" id="WP_207381362.1">
    <property type="nucleotide sequence ID" value="NZ_CP071502.1"/>
</dbReference>
<keyword evidence="2" id="KW-0732">Signal</keyword>
<evidence type="ECO:0000313" key="4">
    <source>
        <dbReference type="Proteomes" id="UP000663207"/>
    </source>
</evidence>
<dbReference type="PROSITE" id="PS51257">
    <property type="entry name" value="PROKAR_LIPOPROTEIN"/>
    <property type="match status" value="1"/>
</dbReference>
<proteinExistence type="predicted"/>
<organism evidence="3 4">
    <name type="scientific">Shewanella sedimentimangrovi</name>
    <dbReference type="NCBI Taxonomy" id="2814293"/>
    <lineage>
        <taxon>Bacteria</taxon>
        <taxon>Pseudomonadati</taxon>
        <taxon>Pseudomonadota</taxon>
        <taxon>Gammaproteobacteria</taxon>
        <taxon>Alteromonadales</taxon>
        <taxon>Shewanellaceae</taxon>
        <taxon>Shewanella</taxon>
    </lineage>
</organism>
<gene>
    <name evidence="3" type="ORF">JYB85_05340</name>
</gene>
<feature type="region of interest" description="Disordered" evidence="1">
    <location>
        <begin position="36"/>
        <end position="70"/>
    </location>
</feature>
<evidence type="ECO:0008006" key="5">
    <source>
        <dbReference type="Google" id="ProtNLM"/>
    </source>
</evidence>
<keyword evidence="4" id="KW-1185">Reference proteome</keyword>
<name>A0ABX7R366_9GAMM</name>
<feature type="signal peptide" evidence="2">
    <location>
        <begin position="1"/>
        <end position="30"/>
    </location>
</feature>
<accession>A0ABX7R366</accession>
<protein>
    <recommendedName>
        <fullName evidence="5">Lipoprotein</fullName>
    </recommendedName>
</protein>
<sequence>MKHKRQTALAALGLAIMLGMLTGCSTMETAQLDEEKVEAASTENTPSKPRNNLCKGAYKTGSNLKTKKCS</sequence>
<feature type="chain" id="PRO_5047270534" description="Lipoprotein" evidence="2">
    <location>
        <begin position="31"/>
        <end position="70"/>
    </location>
</feature>
<dbReference type="Proteomes" id="UP000663207">
    <property type="component" value="Chromosome"/>
</dbReference>
<evidence type="ECO:0000313" key="3">
    <source>
        <dbReference type="EMBL" id="QSX38251.1"/>
    </source>
</evidence>
<reference evidence="3 4" key="1">
    <citation type="submission" date="2021-03" db="EMBL/GenBank/DDBJ databases">
        <title>Novel species identification of genus Shewanella.</title>
        <authorList>
            <person name="Liu G."/>
            <person name="Zhang Q."/>
        </authorList>
    </citation>
    <scope>NUCLEOTIDE SEQUENCE [LARGE SCALE GENOMIC DNA]</scope>
    <source>
        <strain evidence="3 4">FJAT-52962</strain>
    </source>
</reference>
<evidence type="ECO:0000256" key="2">
    <source>
        <dbReference type="SAM" id="SignalP"/>
    </source>
</evidence>
<dbReference type="EMBL" id="CP071502">
    <property type="protein sequence ID" value="QSX38251.1"/>
    <property type="molecule type" value="Genomic_DNA"/>
</dbReference>